<reference evidence="1" key="1">
    <citation type="submission" date="2019-10" db="EMBL/GenBank/DDBJ databases">
        <authorList>
            <consortium name="Genoscope - CEA"/>
            <person name="William W."/>
        </authorList>
    </citation>
    <scope>NUCLEOTIDE SEQUENCE [LARGE SCALE GENOMIC DNA]</scope>
    <source>
        <strain evidence="1">BBR_PRJEB10992</strain>
    </source>
</reference>
<dbReference type="Pfam" id="PF00067">
    <property type="entry name" value="p450"/>
    <property type="match status" value="1"/>
</dbReference>
<dbReference type="GO" id="GO:0020037">
    <property type="term" value="F:heme binding"/>
    <property type="evidence" value="ECO:0007669"/>
    <property type="project" value="InterPro"/>
</dbReference>
<dbReference type="GO" id="GO:0005506">
    <property type="term" value="F:iron ion binding"/>
    <property type="evidence" value="ECO:0007669"/>
    <property type="project" value="InterPro"/>
</dbReference>
<keyword evidence="2" id="KW-1185">Reference proteome</keyword>
<dbReference type="InterPro" id="IPR001128">
    <property type="entry name" value="Cyt_P450"/>
</dbReference>
<evidence type="ECO:0000313" key="1">
    <source>
        <dbReference type="EMBL" id="VXD16669.1"/>
    </source>
</evidence>
<dbReference type="GO" id="GO:0004497">
    <property type="term" value="F:monooxygenase activity"/>
    <property type="evidence" value="ECO:0007669"/>
    <property type="project" value="InterPro"/>
</dbReference>
<dbReference type="Proteomes" id="UP000184550">
    <property type="component" value="Unassembled WGS sequence"/>
</dbReference>
<dbReference type="AlphaFoldDB" id="A0A7Z9E0I9"/>
<gene>
    <name evidence="1" type="ORF">PL8927_550060</name>
</gene>
<evidence type="ECO:0000313" key="2">
    <source>
        <dbReference type="Proteomes" id="UP000184550"/>
    </source>
</evidence>
<organism evidence="1 2">
    <name type="scientific">Planktothrix serta PCC 8927</name>
    <dbReference type="NCBI Taxonomy" id="671068"/>
    <lineage>
        <taxon>Bacteria</taxon>
        <taxon>Bacillati</taxon>
        <taxon>Cyanobacteriota</taxon>
        <taxon>Cyanophyceae</taxon>
        <taxon>Oscillatoriophycideae</taxon>
        <taxon>Oscillatoriales</taxon>
        <taxon>Microcoleaceae</taxon>
        <taxon>Planktothrix</taxon>
    </lineage>
</organism>
<sequence length="52" mass="5918">MIEGITIPKGTKVYWSMLGAGRDAETYPQPEQFLPQLPLRFQSREVVPSLLK</sequence>
<name>A0A7Z9E0I9_9CYAN</name>
<accession>A0A7Z9E0I9</accession>
<dbReference type="Gene3D" id="1.10.630.10">
    <property type="entry name" value="Cytochrome P450"/>
    <property type="match status" value="1"/>
</dbReference>
<protein>
    <submittedName>
        <fullName evidence="1">Uncharacterized protein</fullName>
    </submittedName>
</protein>
<proteinExistence type="predicted"/>
<dbReference type="SUPFAM" id="SSF48264">
    <property type="entry name" value="Cytochrome P450"/>
    <property type="match status" value="1"/>
</dbReference>
<comment type="caution">
    <text evidence="1">The sequence shown here is derived from an EMBL/GenBank/DDBJ whole genome shotgun (WGS) entry which is preliminary data.</text>
</comment>
<dbReference type="InterPro" id="IPR036396">
    <property type="entry name" value="Cyt_P450_sf"/>
</dbReference>
<dbReference type="EMBL" id="CZCU02000130">
    <property type="protein sequence ID" value="VXD16669.1"/>
    <property type="molecule type" value="Genomic_DNA"/>
</dbReference>
<dbReference type="GO" id="GO:0016705">
    <property type="term" value="F:oxidoreductase activity, acting on paired donors, with incorporation or reduction of molecular oxygen"/>
    <property type="evidence" value="ECO:0007669"/>
    <property type="project" value="InterPro"/>
</dbReference>